<dbReference type="Proteomes" id="UP000271098">
    <property type="component" value="Unassembled WGS sequence"/>
</dbReference>
<dbReference type="AlphaFoldDB" id="A0A183EZX3"/>
<evidence type="ECO:0000313" key="4">
    <source>
        <dbReference type="Proteomes" id="UP000271098"/>
    </source>
</evidence>
<dbReference type="Pfam" id="PF00621">
    <property type="entry name" value="RhoGEF"/>
    <property type="match status" value="1"/>
</dbReference>
<evidence type="ECO:0000259" key="2">
    <source>
        <dbReference type="PROSITE" id="PS50010"/>
    </source>
</evidence>
<dbReference type="Gene3D" id="1.20.900.10">
    <property type="entry name" value="Dbl homology (DH) domain"/>
    <property type="match status" value="1"/>
</dbReference>
<dbReference type="PANTHER" id="PTHR22826:SF211">
    <property type="entry name" value="LD43457P"/>
    <property type="match status" value="1"/>
</dbReference>
<dbReference type="InterPro" id="IPR051336">
    <property type="entry name" value="RhoGEF_Guanine_NuclExch_SF"/>
</dbReference>
<dbReference type="GO" id="GO:0005085">
    <property type="term" value="F:guanyl-nucleotide exchange factor activity"/>
    <property type="evidence" value="ECO:0007669"/>
    <property type="project" value="UniProtKB-KW"/>
</dbReference>
<evidence type="ECO:0000313" key="3">
    <source>
        <dbReference type="EMBL" id="VDN45663.1"/>
    </source>
</evidence>
<dbReference type="WBParaSite" id="GPUH_0002654401-mRNA-1">
    <property type="protein sequence ID" value="GPUH_0002654401-mRNA-1"/>
    <property type="gene ID" value="GPUH_0002654401"/>
</dbReference>
<dbReference type="PROSITE" id="PS50010">
    <property type="entry name" value="DH_2"/>
    <property type="match status" value="1"/>
</dbReference>
<dbReference type="SUPFAM" id="SSF48065">
    <property type="entry name" value="DBL homology domain (DH-domain)"/>
    <property type="match status" value="1"/>
</dbReference>
<protein>
    <submittedName>
        <fullName evidence="5">DH domain-containing protein</fullName>
    </submittedName>
</protein>
<evidence type="ECO:0000256" key="1">
    <source>
        <dbReference type="ARBA" id="ARBA00022658"/>
    </source>
</evidence>
<name>A0A183EZX3_9BILA</name>
<keyword evidence="4" id="KW-1185">Reference proteome</keyword>
<dbReference type="EMBL" id="UYRT01111552">
    <property type="protein sequence ID" value="VDN45663.1"/>
    <property type="molecule type" value="Genomic_DNA"/>
</dbReference>
<dbReference type="GO" id="GO:0005737">
    <property type="term" value="C:cytoplasm"/>
    <property type="evidence" value="ECO:0007669"/>
    <property type="project" value="TreeGrafter"/>
</dbReference>
<sequence length="121" mass="13370">MVIQKQYPATRQIEVLHEFSSKGGGTSPSSGAAAGILMRPDQPTSLLNFVIAELLNTEQSYVRELQSIVDFYMRPFDAPENEPLIASHLRDRSEIIFGNIPDLVGSPFDLLIEIALKIGLN</sequence>
<dbReference type="OrthoDB" id="10004999at2759"/>
<reference evidence="5" key="1">
    <citation type="submission" date="2016-06" db="UniProtKB">
        <authorList>
            <consortium name="WormBaseParasite"/>
        </authorList>
    </citation>
    <scope>IDENTIFICATION</scope>
</reference>
<evidence type="ECO:0000313" key="5">
    <source>
        <dbReference type="WBParaSite" id="GPUH_0002654401-mRNA-1"/>
    </source>
</evidence>
<dbReference type="InterPro" id="IPR035899">
    <property type="entry name" value="DBL_dom_sf"/>
</dbReference>
<feature type="domain" description="DH" evidence="2">
    <location>
        <begin position="46"/>
        <end position="121"/>
    </location>
</feature>
<organism evidence="5">
    <name type="scientific">Gongylonema pulchrum</name>
    <dbReference type="NCBI Taxonomy" id="637853"/>
    <lineage>
        <taxon>Eukaryota</taxon>
        <taxon>Metazoa</taxon>
        <taxon>Ecdysozoa</taxon>
        <taxon>Nematoda</taxon>
        <taxon>Chromadorea</taxon>
        <taxon>Rhabditida</taxon>
        <taxon>Spirurina</taxon>
        <taxon>Spiruromorpha</taxon>
        <taxon>Spiruroidea</taxon>
        <taxon>Gongylonematidae</taxon>
        <taxon>Gongylonema</taxon>
    </lineage>
</organism>
<gene>
    <name evidence="3" type="ORF">GPUH_LOCUS26514</name>
</gene>
<keyword evidence="1" id="KW-0344">Guanine-nucleotide releasing factor</keyword>
<proteinExistence type="predicted"/>
<reference evidence="3 4" key="2">
    <citation type="submission" date="2018-11" db="EMBL/GenBank/DDBJ databases">
        <authorList>
            <consortium name="Pathogen Informatics"/>
        </authorList>
    </citation>
    <scope>NUCLEOTIDE SEQUENCE [LARGE SCALE GENOMIC DNA]</scope>
</reference>
<dbReference type="InterPro" id="IPR000219">
    <property type="entry name" value="DH_dom"/>
</dbReference>
<accession>A0A183EZX3</accession>
<dbReference type="PANTHER" id="PTHR22826">
    <property type="entry name" value="RHO GUANINE EXCHANGE FACTOR-RELATED"/>
    <property type="match status" value="1"/>
</dbReference>